<organism evidence="1">
    <name type="scientific">marine sediment metagenome</name>
    <dbReference type="NCBI Taxonomy" id="412755"/>
    <lineage>
        <taxon>unclassified sequences</taxon>
        <taxon>metagenomes</taxon>
        <taxon>ecological metagenomes</taxon>
    </lineage>
</organism>
<gene>
    <name evidence="1" type="ORF">S01H4_58009</name>
</gene>
<accession>X1ESM4</accession>
<evidence type="ECO:0000313" key="1">
    <source>
        <dbReference type="EMBL" id="GAH11628.1"/>
    </source>
</evidence>
<comment type="caution">
    <text evidence="1">The sequence shown here is derived from an EMBL/GenBank/DDBJ whole genome shotgun (WGS) entry which is preliminary data.</text>
</comment>
<dbReference type="AlphaFoldDB" id="X1ESM4"/>
<proteinExistence type="predicted"/>
<evidence type="ECO:0008006" key="2">
    <source>
        <dbReference type="Google" id="ProtNLM"/>
    </source>
</evidence>
<name>X1ESM4_9ZZZZ</name>
<dbReference type="EMBL" id="BART01033836">
    <property type="protein sequence ID" value="GAH11628.1"/>
    <property type="molecule type" value="Genomic_DNA"/>
</dbReference>
<reference evidence="1" key="1">
    <citation type="journal article" date="2014" name="Front. Microbiol.">
        <title>High frequency of phylogenetically diverse reductive dehalogenase-homologous genes in deep subseafloor sedimentary metagenomes.</title>
        <authorList>
            <person name="Kawai M."/>
            <person name="Futagami T."/>
            <person name="Toyoda A."/>
            <person name="Takaki Y."/>
            <person name="Nishi S."/>
            <person name="Hori S."/>
            <person name="Arai W."/>
            <person name="Tsubouchi T."/>
            <person name="Morono Y."/>
            <person name="Uchiyama I."/>
            <person name="Ito T."/>
            <person name="Fujiyama A."/>
            <person name="Inagaki F."/>
            <person name="Takami H."/>
        </authorList>
    </citation>
    <scope>NUCLEOTIDE SEQUENCE</scope>
    <source>
        <strain evidence="1">Expedition CK06-06</strain>
    </source>
</reference>
<sequence>MPYYDYYCEANGQTVEVRHGMDVVLETWGEVCYAGQVPMGETDFTAPVRKVLSVPAISLPAGDAKLKEIGFTKLVKRDDGVYENVTRTGDEQRYMKAGEADSVPHLHKKIGD</sequence>
<protein>
    <recommendedName>
        <fullName evidence="2">Zinc ribbon domain-containing protein</fullName>
    </recommendedName>
</protein>